<organism evidence="3 4">
    <name type="scientific">Rhizopus oryzae</name>
    <name type="common">Mucormycosis agent</name>
    <name type="synonym">Rhizopus arrhizus var. delemar</name>
    <dbReference type="NCBI Taxonomy" id="64495"/>
    <lineage>
        <taxon>Eukaryota</taxon>
        <taxon>Fungi</taxon>
        <taxon>Fungi incertae sedis</taxon>
        <taxon>Mucoromycota</taxon>
        <taxon>Mucoromycotina</taxon>
        <taxon>Mucoromycetes</taxon>
        <taxon>Mucorales</taxon>
        <taxon>Mucorineae</taxon>
        <taxon>Rhizopodaceae</taxon>
        <taxon>Rhizopus</taxon>
    </lineage>
</organism>
<dbReference type="CDD" id="cd00160">
    <property type="entry name" value="RhoGEF"/>
    <property type="match status" value="1"/>
</dbReference>
<comment type="caution">
    <text evidence="3">The sequence shown here is derived from an EMBL/GenBank/DDBJ whole genome shotgun (WGS) entry which is preliminary data.</text>
</comment>
<feature type="compositionally biased region" description="Pro residues" evidence="1">
    <location>
        <begin position="148"/>
        <end position="157"/>
    </location>
</feature>
<feature type="region of interest" description="Disordered" evidence="1">
    <location>
        <begin position="1"/>
        <end position="122"/>
    </location>
</feature>
<dbReference type="Gene3D" id="1.20.900.10">
    <property type="entry name" value="Dbl homology (DH) domain"/>
    <property type="match status" value="1"/>
</dbReference>
<dbReference type="EMBL" id="JAANIT010000348">
    <property type="protein sequence ID" value="KAG1548700.1"/>
    <property type="molecule type" value="Genomic_DNA"/>
</dbReference>
<accession>A0A9P6YI37</accession>
<dbReference type="Pfam" id="PF00621">
    <property type="entry name" value="RhoGEF"/>
    <property type="match status" value="1"/>
</dbReference>
<gene>
    <name evidence="3" type="ORF">G6F51_003510</name>
</gene>
<dbReference type="SUPFAM" id="SSF50729">
    <property type="entry name" value="PH domain-like"/>
    <property type="match status" value="1"/>
</dbReference>
<feature type="compositionally biased region" description="Acidic residues" evidence="1">
    <location>
        <begin position="52"/>
        <end position="69"/>
    </location>
</feature>
<dbReference type="SMART" id="SM00233">
    <property type="entry name" value="PH"/>
    <property type="match status" value="1"/>
</dbReference>
<dbReference type="PANTHER" id="PTHR45818:SF3">
    <property type="entry name" value="PROTEIN VAV"/>
    <property type="match status" value="1"/>
</dbReference>
<dbReference type="AlphaFoldDB" id="A0A9P6YI37"/>
<dbReference type="InterPro" id="IPR000219">
    <property type="entry name" value="DH_dom"/>
</dbReference>
<proteinExistence type="predicted"/>
<dbReference type="InterPro" id="IPR011993">
    <property type="entry name" value="PH-like_dom_sf"/>
</dbReference>
<dbReference type="Gene3D" id="2.30.29.30">
    <property type="entry name" value="Pleckstrin-homology domain (PH domain)/Phosphotyrosine-binding domain (PTB)"/>
    <property type="match status" value="1"/>
</dbReference>
<feature type="compositionally biased region" description="Polar residues" evidence="1">
    <location>
        <begin position="241"/>
        <end position="257"/>
    </location>
</feature>
<dbReference type="PANTHER" id="PTHR45818">
    <property type="entry name" value="PROTEIN VAV"/>
    <property type="match status" value="1"/>
</dbReference>
<reference evidence="3" key="1">
    <citation type="journal article" date="2020" name="Microb. Genom.">
        <title>Genetic diversity of clinical and environmental Mucorales isolates obtained from an investigation of mucormycosis cases among solid organ transplant recipients.</title>
        <authorList>
            <person name="Nguyen M.H."/>
            <person name="Kaul D."/>
            <person name="Muto C."/>
            <person name="Cheng S.J."/>
            <person name="Richter R.A."/>
            <person name="Bruno V.M."/>
            <person name="Liu G."/>
            <person name="Beyhan S."/>
            <person name="Sundermann A.J."/>
            <person name="Mounaud S."/>
            <person name="Pasculle A.W."/>
            <person name="Nierman W.C."/>
            <person name="Driscoll E."/>
            <person name="Cumbie R."/>
            <person name="Clancy C.J."/>
            <person name="Dupont C.L."/>
        </authorList>
    </citation>
    <scope>NUCLEOTIDE SEQUENCE</scope>
    <source>
        <strain evidence="3">GL16</strain>
    </source>
</reference>
<feature type="region of interest" description="Disordered" evidence="1">
    <location>
        <begin position="361"/>
        <end position="383"/>
    </location>
</feature>
<dbReference type="GO" id="GO:0005085">
    <property type="term" value="F:guanyl-nucleotide exchange factor activity"/>
    <property type="evidence" value="ECO:0007669"/>
    <property type="project" value="InterPro"/>
</dbReference>
<feature type="compositionally biased region" description="Low complexity" evidence="1">
    <location>
        <begin position="266"/>
        <end position="284"/>
    </location>
</feature>
<evidence type="ECO:0000256" key="1">
    <source>
        <dbReference type="SAM" id="MobiDB-lite"/>
    </source>
</evidence>
<feature type="region of interest" description="Disordered" evidence="1">
    <location>
        <begin position="145"/>
        <end position="313"/>
    </location>
</feature>
<feature type="domain" description="DH" evidence="2">
    <location>
        <begin position="428"/>
        <end position="618"/>
    </location>
</feature>
<feature type="compositionally biased region" description="Basic and acidic residues" evidence="1">
    <location>
        <begin position="8"/>
        <end position="18"/>
    </location>
</feature>
<sequence length="887" mass="101059">MSNCLTSENDKEGKKMSSEKLASCSGIGDDNDDDNEKNKEEKKEHGQKQEENDKEDDESEKSYETDDFVDALPEQEGTPHPTEDQLQDNDHSESIEETSEEDKEMSSDETVENEREPSVRALSGLLDHKLGVHEKESSVIHVEIEQLPPLPPSPIPPAVHDSAQEVGHDSVQEKAISRGASQSAQENKIPDRVQLIPEAEKDSLNNGPILDNPMSSSPERLEGDLSQTPPYEDNAGESAKNLRQTRSQMNDSAEPSPSSDRRIQRGDSSSSSSTGSSSLQTPSTDSGINNNGIAETEGIENSEIRENDGSPNLVIRTDSMQSLFKSIKLSPSMVSPPIDVGKNGDALFMKLEKEMKKSMRESAGRYLCKPSAQSNSRSAYRPPEKFITMEEVLGDQSPLDLSDSPKSMTDERREAFQTMSDEQKKTFRWLSVIEELVETEETYTRDLFILCTHFFKILQSVPFVTKEEQEQICRNGEDIARDQENFCEALKLAARRDKEGGSVKHIASCFIEWEAYFESYSDYSIGQDDAIATYNKLVESNDKFRDLNERLHFFHRISWGTNKLKFEDYLIMPFQRLFRYKLLLQTLEKATPTDLEGFELLSIAERIIHNVATRINDSKARLELEKKTEIFLTRLQADWCLPKRWFKHLGTCSLIGTLEMRYLPKQRSSKRVCCALFEHYVILARPKRSDTYESKHWFPIREFTVEDLPDIPTSVHFPWLLRSNSHVFEFSAVSEAEKDIWMTSMIDCIESAKEHYIMSRRDANKYLVEHLFVSSLDPRIKKIMTEEPHEIDLDTTNQPVHIPIPSGSASFSQSAIFNKPARNNHRLSIPNFSTMFYSSGDHAQSPSTARYLFGGTLTDKFANYKLKQFKTRCDAFDANFRDVYENS</sequence>
<evidence type="ECO:0000313" key="4">
    <source>
        <dbReference type="Proteomes" id="UP000717996"/>
    </source>
</evidence>
<protein>
    <recommendedName>
        <fullName evidence="2">DH domain-containing protein</fullName>
    </recommendedName>
</protein>
<dbReference type="InterPro" id="IPR001849">
    <property type="entry name" value="PH_domain"/>
</dbReference>
<dbReference type="SUPFAM" id="SSF48065">
    <property type="entry name" value="DBL homology domain (DH-domain)"/>
    <property type="match status" value="1"/>
</dbReference>
<dbReference type="OrthoDB" id="660555at2759"/>
<feature type="compositionally biased region" description="Basic and acidic residues" evidence="1">
    <location>
        <begin position="36"/>
        <end position="51"/>
    </location>
</feature>
<dbReference type="Proteomes" id="UP000717996">
    <property type="component" value="Unassembled WGS sequence"/>
</dbReference>
<dbReference type="PROSITE" id="PS50010">
    <property type="entry name" value="DH_2"/>
    <property type="match status" value="1"/>
</dbReference>
<dbReference type="InterPro" id="IPR035899">
    <property type="entry name" value="DBL_dom_sf"/>
</dbReference>
<name>A0A9P6YI37_RHIOR</name>
<feature type="compositionally biased region" description="Acidic residues" evidence="1">
    <location>
        <begin position="95"/>
        <end position="111"/>
    </location>
</feature>
<evidence type="ECO:0000313" key="3">
    <source>
        <dbReference type="EMBL" id="KAG1548700.1"/>
    </source>
</evidence>
<feature type="compositionally biased region" description="Basic and acidic residues" evidence="1">
    <location>
        <begin position="162"/>
        <end position="176"/>
    </location>
</feature>
<evidence type="ECO:0000259" key="2">
    <source>
        <dbReference type="PROSITE" id="PS50010"/>
    </source>
</evidence>
<dbReference type="SMART" id="SM00325">
    <property type="entry name" value="RhoGEF"/>
    <property type="match status" value="1"/>
</dbReference>
<dbReference type="GO" id="GO:0005737">
    <property type="term" value="C:cytoplasm"/>
    <property type="evidence" value="ECO:0007669"/>
    <property type="project" value="TreeGrafter"/>
</dbReference>